<feature type="compositionally biased region" description="Low complexity" evidence="1">
    <location>
        <begin position="9"/>
        <end position="25"/>
    </location>
</feature>
<evidence type="ECO:0000256" key="1">
    <source>
        <dbReference type="SAM" id="MobiDB-lite"/>
    </source>
</evidence>
<name>A0A024UD44_9STRA</name>
<evidence type="ECO:0000313" key="2">
    <source>
        <dbReference type="EMBL" id="ETW03802.1"/>
    </source>
</evidence>
<dbReference type="VEuPathDB" id="FungiDB:H310_05167"/>
<gene>
    <name evidence="2" type="ORF">H310_05167</name>
</gene>
<dbReference type="EMBL" id="KI913959">
    <property type="protein sequence ID" value="ETW03802.1"/>
    <property type="molecule type" value="Genomic_DNA"/>
</dbReference>
<protein>
    <submittedName>
        <fullName evidence="2">Uncharacterized protein</fullName>
    </submittedName>
</protein>
<proteinExistence type="predicted"/>
<feature type="region of interest" description="Disordered" evidence="1">
    <location>
        <begin position="1"/>
        <end position="43"/>
    </location>
</feature>
<feature type="compositionally biased region" description="Basic and acidic residues" evidence="1">
    <location>
        <begin position="34"/>
        <end position="43"/>
    </location>
</feature>
<dbReference type="OrthoDB" id="123519at2759"/>
<sequence>MNKGESDDVSCSASASAAPVAAPRSGGMSVRGTNPRETHHEVFGDGNLNTVMLVLILVHLMQYLMRPPCTC</sequence>
<accession>A0A024UD44</accession>
<reference evidence="2" key="1">
    <citation type="submission" date="2013-12" db="EMBL/GenBank/DDBJ databases">
        <title>The Genome Sequence of Aphanomyces invadans NJM9701.</title>
        <authorList>
            <consortium name="The Broad Institute Genomics Platform"/>
            <person name="Russ C."/>
            <person name="Tyler B."/>
            <person name="van West P."/>
            <person name="Dieguez-Uribeondo J."/>
            <person name="Young S.K."/>
            <person name="Zeng Q."/>
            <person name="Gargeya S."/>
            <person name="Fitzgerald M."/>
            <person name="Abouelleil A."/>
            <person name="Alvarado L."/>
            <person name="Chapman S.B."/>
            <person name="Gainer-Dewar J."/>
            <person name="Goldberg J."/>
            <person name="Griggs A."/>
            <person name="Gujja S."/>
            <person name="Hansen M."/>
            <person name="Howarth C."/>
            <person name="Imamovic A."/>
            <person name="Ireland A."/>
            <person name="Larimer J."/>
            <person name="McCowan C."/>
            <person name="Murphy C."/>
            <person name="Pearson M."/>
            <person name="Poon T.W."/>
            <person name="Priest M."/>
            <person name="Roberts A."/>
            <person name="Saif S."/>
            <person name="Shea T."/>
            <person name="Sykes S."/>
            <person name="Wortman J."/>
            <person name="Nusbaum C."/>
            <person name="Birren B."/>
        </authorList>
    </citation>
    <scope>NUCLEOTIDE SEQUENCE [LARGE SCALE GENOMIC DNA]</scope>
    <source>
        <strain evidence="2">NJM9701</strain>
    </source>
</reference>
<dbReference type="RefSeq" id="XP_008868031.1">
    <property type="nucleotide sequence ID" value="XM_008869809.1"/>
</dbReference>
<dbReference type="AlphaFoldDB" id="A0A024UD44"/>
<organism evidence="2">
    <name type="scientific">Aphanomyces invadans</name>
    <dbReference type="NCBI Taxonomy" id="157072"/>
    <lineage>
        <taxon>Eukaryota</taxon>
        <taxon>Sar</taxon>
        <taxon>Stramenopiles</taxon>
        <taxon>Oomycota</taxon>
        <taxon>Saprolegniomycetes</taxon>
        <taxon>Saprolegniales</taxon>
        <taxon>Verrucalvaceae</taxon>
        <taxon>Aphanomyces</taxon>
    </lineage>
</organism>
<dbReference type="GeneID" id="20082217"/>